<evidence type="ECO:0000256" key="5">
    <source>
        <dbReference type="ARBA" id="ARBA00022618"/>
    </source>
</evidence>
<keyword evidence="6 11" id="KW-0697">Rotamase</keyword>
<dbReference type="SUPFAM" id="SSF102735">
    <property type="entry name" value="Trigger factor ribosome-binding domain"/>
    <property type="match status" value="1"/>
</dbReference>
<keyword evidence="5 11" id="KW-0132">Cell division</keyword>
<feature type="region of interest" description="Disordered" evidence="12">
    <location>
        <begin position="416"/>
        <end position="466"/>
    </location>
</feature>
<protein>
    <recommendedName>
        <fullName evidence="4 11">Trigger factor</fullName>
        <shortName evidence="11">TF</shortName>
        <ecNumber evidence="3 11">5.2.1.8</ecNumber>
    </recommendedName>
    <alternativeName>
        <fullName evidence="10 11">PPIase</fullName>
    </alternativeName>
</protein>
<dbReference type="SUPFAM" id="SSF109998">
    <property type="entry name" value="Triger factor/SurA peptide-binding domain-like"/>
    <property type="match status" value="1"/>
</dbReference>
<dbReference type="InterPro" id="IPR005215">
    <property type="entry name" value="Trig_fac"/>
</dbReference>
<evidence type="ECO:0000259" key="13">
    <source>
        <dbReference type="Pfam" id="PF00254"/>
    </source>
</evidence>
<dbReference type="GO" id="GO:0051301">
    <property type="term" value="P:cell division"/>
    <property type="evidence" value="ECO:0007669"/>
    <property type="project" value="UniProtKB-KW"/>
</dbReference>
<evidence type="ECO:0000259" key="15">
    <source>
        <dbReference type="Pfam" id="PF05698"/>
    </source>
</evidence>
<sequence>MKSTVETLEPTKVKLTVEVPAEELDQPMKAAYKDIASQVNIPGFRRGKVPARIIDQRIGRIQVIEHAINNSLGDFYRQALVEHQIKPLAQPEISVEGIPAATGKFTGKLEFTAEVICVPEFELPELSQLEIEVAPVEVTDEDLVTEQNELRGRFGTLKTVDRAVENGDFVSIDLVARLGDEEIDSMAGVSYELGSGTMIDGIDEALLGLQVDEDATFSAVLPGGEHAGSEGEINVTVRSIKIRELPALDEDFVQMASEFDTVEELNEDLKKQVSDRKRAEQAVAARGKLVEKLIELTEIPLPESLIEEEMATRGEGLDEEQAKELRTDLEKSMRGELLMERLVEETEVEVSQQDLLEFIFSASQQYGIEPTQLLGDQEQIAAMHGELARTKAVAKALASVKVVDADGNAVDMSEFVDSADDADEEPKAEKKPVKKAAAKKAAKSEDGEKKPVKKAAAKKTTKKEEA</sequence>
<dbReference type="Gene3D" id="3.30.70.1050">
    <property type="entry name" value="Trigger factor ribosome-binding domain"/>
    <property type="match status" value="1"/>
</dbReference>
<dbReference type="EMBL" id="MPDM01000004">
    <property type="protein sequence ID" value="OKL49340.1"/>
    <property type="molecule type" value="Genomic_DNA"/>
</dbReference>
<dbReference type="OrthoDB" id="9767721at2"/>
<dbReference type="NCBIfam" id="TIGR00115">
    <property type="entry name" value="tig"/>
    <property type="match status" value="1"/>
</dbReference>
<evidence type="ECO:0000256" key="9">
    <source>
        <dbReference type="ARBA" id="ARBA00023306"/>
    </source>
</evidence>
<keyword evidence="9 11" id="KW-0131">Cell cycle</keyword>
<feature type="compositionally biased region" description="Basic residues" evidence="12">
    <location>
        <begin position="451"/>
        <end position="466"/>
    </location>
</feature>
<reference evidence="17" key="1">
    <citation type="submission" date="2016-11" db="EMBL/GenBank/DDBJ databases">
        <title>Actinomyces gypaetusis sp. nov. isolated from Gypaetus barbatus in Qinghai Tibet Plateau China.</title>
        <authorList>
            <person name="Meng X."/>
        </authorList>
    </citation>
    <scope>NUCLEOTIDE SEQUENCE [LARGE SCALE GENOMIC DNA]</scope>
    <source>
        <strain evidence="17">DSM 15383</strain>
    </source>
</reference>
<evidence type="ECO:0000256" key="7">
    <source>
        <dbReference type="ARBA" id="ARBA00023186"/>
    </source>
</evidence>
<keyword evidence="17" id="KW-1185">Reference proteome</keyword>
<keyword evidence="7 11" id="KW-0143">Chaperone</keyword>
<dbReference type="EC" id="5.2.1.8" evidence="3 11"/>
<feature type="compositionally biased region" description="Basic residues" evidence="12">
    <location>
        <begin position="432"/>
        <end position="441"/>
    </location>
</feature>
<dbReference type="GO" id="GO:0044183">
    <property type="term" value="F:protein folding chaperone"/>
    <property type="evidence" value="ECO:0007669"/>
    <property type="project" value="TreeGrafter"/>
</dbReference>
<evidence type="ECO:0000256" key="2">
    <source>
        <dbReference type="ARBA" id="ARBA00005464"/>
    </source>
</evidence>
<evidence type="ECO:0000256" key="10">
    <source>
        <dbReference type="ARBA" id="ARBA00029986"/>
    </source>
</evidence>
<evidence type="ECO:0000259" key="14">
    <source>
        <dbReference type="Pfam" id="PF05697"/>
    </source>
</evidence>
<dbReference type="SUPFAM" id="SSF54534">
    <property type="entry name" value="FKBP-like"/>
    <property type="match status" value="1"/>
</dbReference>
<dbReference type="InterPro" id="IPR036611">
    <property type="entry name" value="Trigger_fac_ribosome-bd_sf"/>
</dbReference>
<dbReference type="PANTHER" id="PTHR30560">
    <property type="entry name" value="TRIGGER FACTOR CHAPERONE AND PEPTIDYL-PROLYL CIS/TRANS ISOMERASE"/>
    <property type="match status" value="1"/>
</dbReference>
<comment type="domain">
    <text evidence="11">Consists of 3 domains; the N-terminus binds the ribosome, the middle domain has PPIase activity, while the C-terminus has intrinsic chaperone activity on its own.</text>
</comment>
<comment type="similarity">
    <text evidence="2 11">Belongs to the FKBP-type PPIase family. Tig subfamily.</text>
</comment>
<feature type="domain" description="Trigger factor C-terminal" evidence="15">
    <location>
        <begin position="261"/>
        <end position="397"/>
    </location>
</feature>
<feature type="domain" description="Trigger factor ribosome-binding bacterial" evidence="14">
    <location>
        <begin position="1"/>
        <end position="146"/>
    </location>
</feature>
<evidence type="ECO:0000313" key="17">
    <source>
        <dbReference type="Proteomes" id="UP000186465"/>
    </source>
</evidence>
<dbReference type="GO" id="GO:0003755">
    <property type="term" value="F:peptidyl-prolyl cis-trans isomerase activity"/>
    <property type="evidence" value="ECO:0007669"/>
    <property type="project" value="UniProtKB-UniRule"/>
</dbReference>
<keyword evidence="11" id="KW-0963">Cytoplasm</keyword>
<evidence type="ECO:0000256" key="12">
    <source>
        <dbReference type="SAM" id="MobiDB-lite"/>
    </source>
</evidence>
<dbReference type="InterPro" id="IPR008881">
    <property type="entry name" value="Trigger_fac_ribosome-bd_bac"/>
</dbReference>
<dbReference type="RefSeq" id="WP_075361579.1">
    <property type="nucleotide sequence ID" value="NZ_MPDM01000004.1"/>
</dbReference>
<evidence type="ECO:0000256" key="8">
    <source>
        <dbReference type="ARBA" id="ARBA00023235"/>
    </source>
</evidence>
<dbReference type="STRING" id="156892.BM477_05015"/>
<evidence type="ECO:0000256" key="3">
    <source>
        <dbReference type="ARBA" id="ARBA00013194"/>
    </source>
</evidence>
<name>A0A1Q5PPG8_9ACTO</name>
<dbReference type="HAMAP" id="MF_00303">
    <property type="entry name" value="Trigger_factor_Tig"/>
    <property type="match status" value="1"/>
</dbReference>
<dbReference type="GO" id="GO:0043335">
    <property type="term" value="P:protein unfolding"/>
    <property type="evidence" value="ECO:0007669"/>
    <property type="project" value="TreeGrafter"/>
</dbReference>
<dbReference type="InterPro" id="IPR027304">
    <property type="entry name" value="Trigger_fact/SurA_dom_sf"/>
</dbReference>
<dbReference type="Pfam" id="PF00254">
    <property type="entry name" value="FKBP_C"/>
    <property type="match status" value="1"/>
</dbReference>
<dbReference type="InterPro" id="IPR046357">
    <property type="entry name" value="PPIase_dom_sf"/>
</dbReference>
<keyword evidence="8 11" id="KW-0413">Isomerase</keyword>
<evidence type="ECO:0000256" key="6">
    <source>
        <dbReference type="ARBA" id="ARBA00023110"/>
    </source>
</evidence>
<dbReference type="Pfam" id="PF05698">
    <property type="entry name" value="Trigger_C"/>
    <property type="match status" value="1"/>
</dbReference>
<dbReference type="PIRSF" id="PIRSF003095">
    <property type="entry name" value="Trigger_factor"/>
    <property type="match status" value="1"/>
</dbReference>
<evidence type="ECO:0000256" key="11">
    <source>
        <dbReference type="HAMAP-Rule" id="MF_00303"/>
    </source>
</evidence>
<organism evidence="16 17">
    <name type="scientific">Boudabousia marimammalium</name>
    <dbReference type="NCBI Taxonomy" id="156892"/>
    <lineage>
        <taxon>Bacteria</taxon>
        <taxon>Bacillati</taxon>
        <taxon>Actinomycetota</taxon>
        <taxon>Actinomycetes</taxon>
        <taxon>Actinomycetales</taxon>
        <taxon>Actinomycetaceae</taxon>
        <taxon>Boudabousia</taxon>
    </lineage>
</organism>
<dbReference type="Proteomes" id="UP000186465">
    <property type="component" value="Unassembled WGS sequence"/>
</dbReference>
<comment type="subcellular location">
    <subcellularLocation>
        <location evidence="11">Cytoplasm</location>
    </subcellularLocation>
    <text evidence="11">About half TF is bound to the ribosome near the polypeptide exit tunnel while the other half is free in the cytoplasm.</text>
</comment>
<accession>A0A1Q5PPG8</accession>
<evidence type="ECO:0000313" key="16">
    <source>
        <dbReference type="EMBL" id="OKL49340.1"/>
    </source>
</evidence>
<dbReference type="InterPro" id="IPR008880">
    <property type="entry name" value="Trigger_fac_C"/>
</dbReference>
<dbReference type="Gene3D" id="1.10.3120.10">
    <property type="entry name" value="Trigger factor, C-terminal domain"/>
    <property type="match status" value="1"/>
</dbReference>
<feature type="domain" description="PPIase FKBP-type" evidence="13">
    <location>
        <begin position="162"/>
        <end position="217"/>
    </location>
</feature>
<comment type="caution">
    <text evidence="16">The sequence shown here is derived from an EMBL/GenBank/DDBJ whole genome shotgun (WGS) entry which is preliminary data.</text>
</comment>
<dbReference type="GO" id="GO:0051083">
    <property type="term" value="P:'de novo' cotranslational protein folding"/>
    <property type="evidence" value="ECO:0007669"/>
    <property type="project" value="TreeGrafter"/>
</dbReference>
<dbReference type="InterPro" id="IPR037041">
    <property type="entry name" value="Trigger_fac_C_sf"/>
</dbReference>
<comment type="function">
    <text evidence="11">Involved in protein export. Acts as a chaperone by maintaining the newly synthesized protein in an open conformation. Functions as a peptidyl-prolyl cis-trans isomerase.</text>
</comment>
<dbReference type="GO" id="GO:0005737">
    <property type="term" value="C:cytoplasm"/>
    <property type="evidence" value="ECO:0007669"/>
    <property type="project" value="UniProtKB-SubCell"/>
</dbReference>
<dbReference type="AlphaFoldDB" id="A0A1Q5PPG8"/>
<gene>
    <name evidence="11" type="primary">tig</name>
    <name evidence="16" type="ORF">BM477_05015</name>
</gene>
<proteinExistence type="inferred from homology"/>
<dbReference type="Gene3D" id="3.10.50.40">
    <property type="match status" value="1"/>
</dbReference>
<dbReference type="Pfam" id="PF05697">
    <property type="entry name" value="Trigger_N"/>
    <property type="match status" value="1"/>
</dbReference>
<dbReference type="GO" id="GO:0043022">
    <property type="term" value="F:ribosome binding"/>
    <property type="evidence" value="ECO:0007669"/>
    <property type="project" value="TreeGrafter"/>
</dbReference>
<comment type="catalytic activity">
    <reaction evidence="1 11">
        <text>[protein]-peptidylproline (omega=180) = [protein]-peptidylproline (omega=0)</text>
        <dbReference type="Rhea" id="RHEA:16237"/>
        <dbReference type="Rhea" id="RHEA-COMP:10747"/>
        <dbReference type="Rhea" id="RHEA-COMP:10748"/>
        <dbReference type="ChEBI" id="CHEBI:83833"/>
        <dbReference type="ChEBI" id="CHEBI:83834"/>
        <dbReference type="EC" id="5.2.1.8"/>
    </reaction>
</comment>
<dbReference type="GO" id="GO:0015031">
    <property type="term" value="P:protein transport"/>
    <property type="evidence" value="ECO:0007669"/>
    <property type="project" value="UniProtKB-UniRule"/>
</dbReference>
<dbReference type="InterPro" id="IPR001179">
    <property type="entry name" value="PPIase_FKBP_dom"/>
</dbReference>
<dbReference type="PANTHER" id="PTHR30560:SF3">
    <property type="entry name" value="TRIGGER FACTOR-LIKE PROTEIN TIG, CHLOROPLASTIC"/>
    <property type="match status" value="1"/>
</dbReference>
<evidence type="ECO:0000256" key="4">
    <source>
        <dbReference type="ARBA" id="ARBA00016902"/>
    </source>
</evidence>
<evidence type="ECO:0000256" key="1">
    <source>
        <dbReference type="ARBA" id="ARBA00000971"/>
    </source>
</evidence>